<keyword evidence="1" id="KW-1133">Transmembrane helix</keyword>
<gene>
    <name evidence="2" type="ORF">CXX69_02035</name>
</gene>
<keyword evidence="1" id="KW-0472">Membrane</keyword>
<evidence type="ECO:0000313" key="2">
    <source>
        <dbReference type="EMBL" id="PXF21908.1"/>
    </source>
</evidence>
<comment type="caution">
    <text evidence="2">The sequence shown here is derived from an EMBL/GenBank/DDBJ whole genome shotgun (WGS) entry which is preliminary data.</text>
</comment>
<evidence type="ECO:0000256" key="1">
    <source>
        <dbReference type="SAM" id="Phobius"/>
    </source>
</evidence>
<name>A0A2V3HRY7_9ARCH</name>
<protein>
    <submittedName>
        <fullName evidence="2">Uncharacterized protein</fullName>
    </submittedName>
</protein>
<dbReference type="AlphaFoldDB" id="A0A2V3HRY7"/>
<sequence>MDTEVMANIILSLTALLMIWALLRHRQKTRLSQINDSDEHRGMARNPEALMTTEDGAMREIDKLLSLQNADTED</sequence>
<dbReference type="Proteomes" id="UP000248161">
    <property type="component" value="Unassembled WGS sequence"/>
</dbReference>
<accession>A0A2V3HRY7</accession>
<organism evidence="2 3">
    <name type="scientific">Candidatus Thalassarchaeum betae</name>
    <dbReference type="NCBI Taxonomy" id="2599289"/>
    <lineage>
        <taxon>Archaea</taxon>
        <taxon>Methanobacteriati</taxon>
        <taxon>Thermoplasmatota</taxon>
        <taxon>Candidatus Poseidoniia</taxon>
        <taxon>Candidatus Poseidoniales</taxon>
        <taxon>Candidatus Thalassarchaeaceae</taxon>
        <taxon>Candidatus Thalassarchaeum</taxon>
    </lineage>
</organism>
<keyword evidence="1" id="KW-0812">Transmembrane</keyword>
<dbReference type="EMBL" id="PSPG01000004">
    <property type="protein sequence ID" value="PXF21908.1"/>
    <property type="molecule type" value="Genomic_DNA"/>
</dbReference>
<feature type="transmembrane region" description="Helical" evidence="1">
    <location>
        <begin position="6"/>
        <end position="23"/>
    </location>
</feature>
<evidence type="ECO:0000313" key="3">
    <source>
        <dbReference type="Proteomes" id="UP000248161"/>
    </source>
</evidence>
<proteinExistence type="predicted"/>
<reference evidence="2 3" key="1">
    <citation type="journal article" date="2015" name="Nat. Commun.">
        <title>Genomic and transcriptomic evidence for scavenging of diverse organic compounds by widespread deep-sea archaea.</title>
        <authorList>
            <person name="Li M."/>
            <person name="Baker B.J."/>
            <person name="Anantharaman K."/>
            <person name="Jain S."/>
            <person name="Breier J.A."/>
            <person name="Dick G.J."/>
        </authorList>
    </citation>
    <scope>NUCLEOTIDE SEQUENCE [LARGE SCALE GENOMIC DNA]</scope>
    <source>
        <strain evidence="2">Cayman_51_deep</strain>
    </source>
</reference>